<comment type="caution">
    <text evidence="1">The sequence shown here is derived from an EMBL/GenBank/DDBJ whole genome shotgun (WGS) entry which is preliminary data.</text>
</comment>
<gene>
    <name evidence="1" type="ORF">SDC9_186419</name>
</gene>
<dbReference type="Gene3D" id="3.20.20.70">
    <property type="entry name" value="Aldolase class I"/>
    <property type="match status" value="1"/>
</dbReference>
<proteinExistence type="predicted"/>
<dbReference type="SUPFAM" id="SSF51391">
    <property type="entry name" value="Thiamin phosphate synthase"/>
    <property type="match status" value="1"/>
</dbReference>
<dbReference type="EMBL" id="VSSQ01094392">
    <property type="protein sequence ID" value="MPN38894.1"/>
    <property type="molecule type" value="Genomic_DNA"/>
</dbReference>
<organism evidence="1">
    <name type="scientific">bioreactor metagenome</name>
    <dbReference type="NCBI Taxonomy" id="1076179"/>
    <lineage>
        <taxon>unclassified sequences</taxon>
        <taxon>metagenomes</taxon>
        <taxon>ecological metagenomes</taxon>
    </lineage>
</organism>
<accession>A0A645HRY2</accession>
<reference evidence="1" key="1">
    <citation type="submission" date="2019-08" db="EMBL/GenBank/DDBJ databases">
        <authorList>
            <person name="Kucharzyk K."/>
            <person name="Murdoch R.W."/>
            <person name="Higgins S."/>
            <person name="Loffler F."/>
        </authorList>
    </citation>
    <scope>NUCLEOTIDE SEQUENCE</scope>
</reference>
<protein>
    <recommendedName>
        <fullName evidence="2">Thiamine-phosphate synthase</fullName>
    </recommendedName>
</protein>
<evidence type="ECO:0008006" key="2">
    <source>
        <dbReference type="Google" id="ProtNLM"/>
    </source>
</evidence>
<dbReference type="InterPro" id="IPR036206">
    <property type="entry name" value="ThiamineP_synth_sf"/>
</dbReference>
<dbReference type="InterPro" id="IPR013785">
    <property type="entry name" value="Aldolase_TIM"/>
</dbReference>
<evidence type="ECO:0000313" key="1">
    <source>
        <dbReference type="EMBL" id="MPN38894.1"/>
    </source>
</evidence>
<sequence>MNYFSQFSVQYLLKAKTDGIIDRKVIALGGINLDRINFVIDYGFGGIGVLGFLWEHYNYNDIWGITNKFLSLKNKIEI</sequence>
<name>A0A645HRY2_9ZZZZ</name>
<dbReference type="AlphaFoldDB" id="A0A645HRY2"/>